<organism evidence="1 2">
    <name type="scientific">Pontibacter oryzae</name>
    <dbReference type="NCBI Taxonomy" id="2304593"/>
    <lineage>
        <taxon>Bacteria</taxon>
        <taxon>Pseudomonadati</taxon>
        <taxon>Bacteroidota</taxon>
        <taxon>Cytophagia</taxon>
        <taxon>Cytophagales</taxon>
        <taxon>Hymenobacteraceae</taxon>
        <taxon>Pontibacter</taxon>
    </lineage>
</organism>
<dbReference type="AlphaFoldDB" id="A0A399SJ56"/>
<dbReference type="OrthoDB" id="853861at2"/>
<protein>
    <submittedName>
        <fullName evidence="1">Uncharacterized protein</fullName>
    </submittedName>
</protein>
<accession>A0A399SJ56</accession>
<dbReference type="Proteomes" id="UP000266005">
    <property type="component" value="Unassembled WGS sequence"/>
</dbReference>
<keyword evidence="2" id="KW-1185">Reference proteome</keyword>
<evidence type="ECO:0000313" key="2">
    <source>
        <dbReference type="Proteomes" id="UP000266005"/>
    </source>
</evidence>
<dbReference type="EMBL" id="QWGE01000001">
    <property type="protein sequence ID" value="RIJ42939.1"/>
    <property type="molecule type" value="Genomic_DNA"/>
</dbReference>
<name>A0A399SJ56_9BACT</name>
<gene>
    <name evidence="1" type="ORF">D1627_03615</name>
</gene>
<evidence type="ECO:0000313" key="1">
    <source>
        <dbReference type="EMBL" id="RIJ42939.1"/>
    </source>
</evidence>
<sequence length="76" mass="8714">MGKRQIRIFRNDLPNHTLELLQQPAVQLVTRAKTVLTGKLKALDSESMQLQDMRAHIHTFAVGEVEEIIYDVEAAW</sequence>
<dbReference type="RefSeq" id="WP_119430821.1">
    <property type="nucleotide sequence ID" value="NZ_QWGE01000001.1"/>
</dbReference>
<reference evidence="2" key="1">
    <citation type="submission" date="2018-08" db="EMBL/GenBank/DDBJ databases">
        <title>Mucilaginibacter sp. MYSH2.</title>
        <authorList>
            <person name="Seo T."/>
        </authorList>
    </citation>
    <scope>NUCLEOTIDE SEQUENCE [LARGE SCALE GENOMIC DNA]</scope>
    <source>
        <strain evidence="2">KIRAN</strain>
    </source>
</reference>
<comment type="caution">
    <text evidence="1">The sequence shown here is derived from an EMBL/GenBank/DDBJ whole genome shotgun (WGS) entry which is preliminary data.</text>
</comment>
<proteinExistence type="predicted"/>